<dbReference type="Proteomes" id="UP000281549">
    <property type="component" value="Unassembled WGS sequence"/>
</dbReference>
<gene>
    <name evidence="1" type="ORF">ROZALSC1DRAFT_24119</name>
</gene>
<sequence>MRRHTVYEVEEFLQSVIIESPSQISALFIGQQSLKSNNMIDVDNDDLVQIVQKESDIVTTNVTSKVLNVMSIFFAVYDDADNVYEVHAIVAADIKRYWTTEICFSIIQAQNVRYWGATVY</sequence>
<dbReference type="EMBL" id="ML005798">
    <property type="protein sequence ID" value="RKP17523.1"/>
    <property type="molecule type" value="Genomic_DNA"/>
</dbReference>
<evidence type="ECO:0000313" key="1">
    <source>
        <dbReference type="EMBL" id="RKP17523.1"/>
    </source>
</evidence>
<reference evidence="2" key="1">
    <citation type="journal article" date="2018" name="Nat. Microbiol.">
        <title>Leveraging single-cell genomics to expand the fungal tree of life.</title>
        <authorList>
            <person name="Ahrendt S.R."/>
            <person name="Quandt C.A."/>
            <person name="Ciobanu D."/>
            <person name="Clum A."/>
            <person name="Salamov A."/>
            <person name="Andreopoulos B."/>
            <person name="Cheng J.F."/>
            <person name="Woyke T."/>
            <person name="Pelin A."/>
            <person name="Henrissat B."/>
            <person name="Reynolds N.K."/>
            <person name="Benny G.L."/>
            <person name="Smith M.E."/>
            <person name="James T.Y."/>
            <person name="Grigoriev I.V."/>
        </authorList>
    </citation>
    <scope>NUCLEOTIDE SEQUENCE [LARGE SCALE GENOMIC DNA]</scope>
    <source>
        <strain evidence="2">CSF55</strain>
    </source>
</reference>
<proteinExistence type="predicted"/>
<accession>A0A4P9YDK9</accession>
<organism evidence="1 2">
    <name type="scientific">Rozella allomycis (strain CSF55)</name>
    <dbReference type="NCBI Taxonomy" id="988480"/>
    <lineage>
        <taxon>Eukaryota</taxon>
        <taxon>Fungi</taxon>
        <taxon>Fungi incertae sedis</taxon>
        <taxon>Cryptomycota</taxon>
        <taxon>Cryptomycota incertae sedis</taxon>
        <taxon>Rozella</taxon>
    </lineage>
</organism>
<name>A0A4P9YDK9_ROZAC</name>
<dbReference type="AlphaFoldDB" id="A0A4P9YDK9"/>
<protein>
    <submittedName>
        <fullName evidence="1">Uncharacterized protein</fullName>
    </submittedName>
</protein>
<evidence type="ECO:0000313" key="2">
    <source>
        <dbReference type="Proteomes" id="UP000281549"/>
    </source>
</evidence>